<protein>
    <submittedName>
        <fullName evidence="1">SAM-dependent methyltransferase</fullName>
    </submittedName>
</protein>
<gene>
    <name evidence="1" type="ORF">BJ983_002547</name>
</gene>
<name>A0A7Y9J5R7_9PSEU</name>
<sequence>MTTLLLDRPELYEAWFPDPDARAAGFVADVAARFGAPGHRLLDAGCGTGRDAAALAARGWGASAVDLAPAMVEHVRRHHPAVDAAEADLRTLDLGRTVDVVTCLDSTLLALHDTADLLAALRRIAAHLVPGGLLVAEMRNGAFLLTADAHVELLAGETERVRRFDGVEYTARTLLHVDHAAQLLRRRRTWTWPGGGHTEHTAWRLLFPRELTDLLDRAGFDVLALFDTPGPRTDEPWHADAELGTALTRDRLHVVARRREETR</sequence>
<reference evidence="1 2" key="1">
    <citation type="submission" date="2020-07" db="EMBL/GenBank/DDBJ databases">
        <title>Sequencing the genomes of 1000 actinobacteria strains.</title>
        <authorList>
            <person name="Klenk H.-P."/>
        </authorList>
    </citation>
    <scope>NUCLEOTIDE SEQUENCE [LARGE SCALE GENOMIC DNA]</scope>
    <source>
        <strain evidence="1 2">DSM 45772</strain>
    </source>
</reference>
<proteinExistence type="predicted"/>
<dbReference type="PANTHER" id="PTHR43464:SF75">
    <property type="entry name" value="METHYLTRANSFERASE TYPE 11"/>
    <property type="match status" value="1"/>
</dbReference>
<dbReference type="SUPFAM" id="SSF53335">
    <property type="entry name" value="S-adenosyl-L-methionine-dependent methyltransferases"/>
    <property type="match status" value="1"/>
</dbReference>
<dbReference type="AlphaFoldDB" id="A0A7Y9J5R7"/>
<keyword evidence="1" id="KW-0489">Methyltransferase</keyword>
<dbReference type="EMBL" id="JACCBN010000001">
    <property type="protein sequence ID" value="NYD36445.1"/>
    <property type="molecule type" value="Genomic_DNA"/>
</dbReference>
<dbReference type="Gene3D" id="3.40.50.150">
    <property type="entry name" value="Vaccinia Virus protein VP39"/>
    <property type="match status" value="1"/>
</dbReference>
<dbReference type="GO" id="GO:0032259">
    <property type="term" value="P:methylation"/>
    <property type="evidence" value="ECO:0007669"/>
    <property type="project" value="UniProtKB-KW"/>
</dbReference>
<evidence type="ECO:0000313" key="2">
    <source>
        <dbReference type="Proteomes" id="UP000535890"/>
    </source>
</evidence>
<accession>A0A7Y9J5R7</accession>
<keyword evidence="2" id="KW-1185">Reference proteome</keyword>
<evidence type="ECO:0000313" key="1">
    <source>
        <dbReference type="EMBL" id="NYD36445.1"/>
    </source>
</evidence>
<dbReference type="CDD" id="cd02440">
    <property type="entry name" value="AdoMet_MTases"/>
    <property type="match status" value="1"/>
</dbReference>
<dbReference type="PANTHER" id="PTHR43464">
    <property type="entry name" value="METHYLTRANSFERASE"/>
    <property type="match status" value="1"/>
</dbReference>
<dbReference type="Gene3D" id="2.20.130.10">
    <property type="entry name" value="CAC2371-like domains"/>
    <property type="match status" value="1"/>
</dbReference>
<comment type="caution">
    <text evidence="1">The sequence shown here is derived from an EMBL/GenBank/DDBJ whole genome shotgun (WGS) entry which is preliminary data.</text>
</comment>
<organism evidence="1 2">
    <name type="scientific">Actinomycetospora corticicola</name>
    <dbReference type="NCBI Taxonomy" id="663602"/>
    <lineage>
        <taxon>Bacteria</taxon>
        <taxon>Bacillati</taxon>
        <taxon>Actinomycetota</taxon>
        <taxon>Actinomycetes</taxon>
        <taxon>Pseudonocardiales</taxon>
        <taxon>Pseudonocardiaceae</taxon>
        <taxon>Actinomycetospora</taxon>
    </lineage>
</organism>
<dbReference type="GO" id="GO:0008168">
    <property type="term" value="F:methyltransferase activity"/>
    <property type="evidence" value="ECO:0007669"/>
    <property type="project" value="UniProtKB-KW"/>
</dbReference>
<dbReference type="InterPro" id="IPR029063">
    <property type="entry name" value="SAM-dependent_MTases_sf"/>
</dbReference>
<dbReference type="RefSeq" id="WP_343054091.1">
    <property type="nucleotide sequence ID" value="NZ_BAABHP010000021.1"/>
</dbReference>
<dbReference type="Proteomes" id="UP000535890">
    <property type="component" value="Unassembled WGS sequence"/>
</dbReference>
<dbReference type="Pfam" id="PF13489">
    <property type="entry name" value="Methyltransf_23"/>
    <property type="match status" value="1"/>
</dbReference>
<keyword evidence="1" id="KW-0808">Transferase</keyword>